<organism evidence="1 2">
    <name type="scientific">Solirubrobacter pauli</name>
    <dbReference type="NCBI Taxonomy" id="166793"/>
    <lineage>
        <taxon>Bacteria</taxon>
        <taxon>Bacillati</taxon>
        <taxon>Actinomycetota</taxon>
        <taxon>Thermoleophilia</taxon>
        <taxon>Solirubrobacterales</taxon>
        <taxon>Solirubrobacteraceae</taxon>
        <taxon>Solirubrobacter</taxon>
    </lineage>
</organism>
<dbReference type="AlphaFoldDB" id="A0A660LF30"/>
<sequence>MAQMISTIRNGVDTQQLFATIDAIRADPALGAFTFRTTNRWINGAHNRSRMQGFHGAGREDVSRREAFVVDAGEPTVLLGTDTGPSAIEYLLHAVAACLTTTIAYCAAARKIRLTEIESRVEADMDVRGCFGVDDGIRNGSSQIRVTLRVTGDASDERLRALVQHAQDRSAVLDMITNGVPVVVESVTE</sequence>
<dbReference type="InterPro" id="IPR036102">
    <property type="entry name" value="OsmC/Ohrsf"/>
</dbReference>
<dbReference type="PANTHER" id="PTHR35368:SF1">
    <property type="entry name" value="HYDROPEROXIDE REDUCTASE"/>
    <property type="match status" value="1"/>
</dbReference>
<accession>A0A660LF30</accession>
<dbReference type="SUPFAM" id="SSF82784">
    <property type="entry name" value="OsmC-like"/>
    <property type="match status" value="1"/>
</dbReference>
<dbReference type="InterPro" id="IPR003718">
    <property type="entry name" value="OsmC/Ohr_fam"/>
</dbReference>
<name>A0A660LF30_9ACTN</name>
<dbReference type="Proteomes" id="UP000278962">
    <property type="component" value="Unassembled WGS sequence"/>
</dbReference>
<proteinExistence type="predicted"/>
<comment type="caution">
    <text evidence="1">The sequence shown here is derived from an EMBL/GenBank/DDBJ whole genome shotgun (WGS) entry which is preliminary data.</text>
</comment>
<protein>
    <submittedName>
        <fullName evidence="1">Putative OsmC-like protein</fullName>
    </submittedName>
</protein>
<dbReference type="Pfam" id="PF02566">
    <property type="entry name" value="OsmC"/>
    <property type="match status" value="1"/>
</dbReference>
<reference evidence="1 2" key="1">
    <citation type="submission" date="2018-10" db="EMBL/GenBank/DDBJ databases">
        <title>Genomic Encyclopedia of Archaeal and Bacterial Type Strains, Phase II (KMG-II): from individual species to whole genera.</title>
        <authorList>
            <person name="Goeker M."/>
        </authorList>
    </citation>
    <scope>NUCLEOTIDE SEQUENCE [LARGE SCALE GENOMIC DNA]</scope>
    <source>
        <strain evidence="1 2">DSM 14954</strain>
    </source>
</reference>
<keyword evidence="2" id="KW-1185">Reference proteome</keyword>
<dbReference type="InterPro" id="IPR015946">
    <property type="entry name" value="KH_dom-like_a/b"/>
</dbReference>
<gene>
    <name evidence="1" type="ORF">C8N24_2239</name>
</gene>
<dbReference type="PANTHER" id="PTHR35368">
    <property type="entry name" value="HYDROPEROXIDE REDUCTASE"/>
    <property type="match status" value="1"/>
</dbReference>
<evidence type="ECO:0000313" key="2">
    <source>
        <dbReference type="Proteomes" id="UP000278962"/>
    </source>
</evidence>
<dbReference type="EMBL" id="RBIL01000001">
    <property type="protein sequence ID" value="RKQ92393.1"/>
    <property type="molecule type" value="Genomic_DNA"/>
</dbReference>
<evidence type="ECO:0000313" key="1">
    <source>
        <dbReference type="EMBL" id="RKQ92393.1"/>
    </source>
</evidence>
<dbReference type="InterPro" id="IPR052924">
    <property type="entry name" value="OsmC/Ohr_hydroprdx_reductase"/>
</dbReference>
<dbReference type="Gene3D" id="3.30.300.20">
    <property type="match status" value="1"/>
</dbReference>
<dbReference type="RefSeq" id="WP_211339920.1">
    <property type="nucleotide sequence ID" value="NZ_RBIL01000001.1"/>
</dbReference>